<evidence type="ECO:0000256" key="12">
    <source>
        <dbReference type="ARBA" id="ARBA00048112"/>
    </source>
</evidence>
<keyword evidence="8 15" id="KW-0865">Zymogen</keyword>
<comment type="cofactor">
    <cofactor evidence="15">
        <name>pyruvate</name>
        <dbReference type="ChEBI" id="CHEBI:15361"/>
    </cofactor>
    <text evidence="15">Binds 1 pyruvoyl group covalently per subunit.</text>
</comment>
<evidence type="ECO:0000313" key="17">
    <source>
        <dbReference type="Proteomes" id="UP000094828"/>
    </source>
</evidence>
<feature type="active site" description="Proton acceptor; for processing activity" evidence="15">
    <location>
        <position position="67"/>
    </location>
</feature>
<evidence type="ECO:0000256" key="10">
    <source>
        <dbReference type="ARBA" id="ARBA00023270"/>
    </source>
</evidence>
<keyword evidence="6 15" id="KW-0745">Spermidine biosynthesis</keyword>
<sequence length="142" mass="15692">MEHLGQHVIIELWGCNSGIDDADLMKQAMLDAVKAARATLLYIDVHKFDPQGVTGVAVLTESHLSVHSWPEHGYLAADVFTCGQTTRPVAAAEVLCEYFQPSQVDVQEVIRGVRPETGAKPSLRRRKLNYQPEHNSLTATIN</sequence>
<evidence type="ECO:0000256" key="5">
    <source>
        <dbReference type="ARBA" id="ARBA00022813"/>
    </source>
</evidence>
<comment type="pathway">
    <text evidence="1 15">Amine and polyamine biosynthesis; S-adenosylmethioninamine biosynthesis; S-adenosylmethioninamine from S-adenosyl-L-methionine: step 1/1.</text>
</comment>
<dbReference type="Gene3D" id="3.30.360.110">
    <property type="entry name" value="S-adenosylmethionine decarboxylase domain"/>
    <property type="match status" value="1"/>
</dbReference>
<dbReference type="EMBL" id="LYDR01000103">
    <property type="protein sequence ID" value="ODA30731.1"/>
    <property type="molecule type" value="Genomic_DNA"/>
</dbReference>
<accession>A0A1C3EBW6</accession>
<name>A0A1C3EBW6_9PLAN</name>
<protein>
    <recommendedName>
        <fullName evidence="15">S-adenosylmethionine decarboxylase proenzyme</fullName>
        <shortName evidence="15">AdoMetDC</shortName>
        <shortName evidence="15">SAMDC</shortName>
        <ecNumber evidence="15">4.1.1.50</ecNumber>
    </recommendedName>
    <component>
        <recommendedName>
            <fullName evidence="15">S-adenosylmethionine decarboxylase beta chain</fullName>
        </recommendedName>
    </component>
    <component>
        <recommendedName>
            <fullName evidence="15">S-adenosylmethionine decarboxylase alpha chain</fullName>
        </recommendedName>
    </component>
</protein>
<feature type="chain" id="PRO_5023409458" description="S-adenosylmethionine decarboxylase beta chain" evidence="15">
    <location>
        <begin position="1"/>
        <end position="61"/>
    </location>
</feature>
<dbReference type="InterPro" id="IPR042286">
    <property type="entry name" value="AdoMetDC_C"/>
</dbReference>
<organism evidence="16 17">
    <name type="scientific">Planctopirus hydrillae</name>
    <dbReference type="NCBI Taxonomy" id="1841610"/>
    <lineage>
        <taxon>Bacteria</taxon>
        <taxon>Pseudomonadati</taxon>
        <taxon>Planctomycetota</taxon>
        <taxon>Planctomycetia</taxon>
        <taxon>Planctomycetales</taxon>
        <taxon>Planctomycetaceae</taxon>
        <taxon>Planctopirus</taxon>
    </lineage>
</organism>
<reference evidence="16 17" key="1">
    <citation type="submission" date="2016-05" db="EMBL/GenBank/DDBJ databases">
        <title>Genomic and physiological characterization of Planctopirus sp. isolated from fresh water lake.</title>
        <authorList>
            <person name="Subhash Y."/>
            <person name="Ramana C."/>
        </authorList>
    </citation>
    <scope>NUCLEOTIDE SEQUENCE [LARGE SCALE GENOMIC DNA]</scope>
    <source>
        <strain evidence="16 17">JC280</strain>
    </source>
</reference>
<evidence type="ECO:0000256" key="11">
    <source>
        <dbReference type="ARBA" id="ARBA00023317"/>
    </source>
</evidence>
<dbReference type="AlphaFoldDB" id="A0A1C3EBW6"/>
<keyword evidence="9 15" id="KW-0456">Lyase</keyword>
<comment type="similarity">
    <text evidence="14 15">Belongs to the prokaryotic AdoMetDC family. Type 1 subfamily.</text>
</comment>
<dbReference type="STRING" id="1841610.A6X21_05455"/>
<dbReference type="FunFam" id="3.30.360.110:FF:000001">
    <property type="entry name" value="S-adenosylmethionine decarboxylase proenzyme"/>
    <property type="match status" value="1"/>
</dbReference>
<keyword evidence="17" id="KW-1185">Reference proteome</keyword>
<dbReference type="SUPFAM" id="SSF56276">
    <property type="entry name" value="S-adenosylmethionine decarboxylase"/>
    <property type="match status" value="1"/>
</dbReference>
<dbReference type="UniPathway" id="UPA00331">
    <property type="reaction ID" value="UER00451"/>
</dbReference>
<dbReference type="InterPro" id="IPR017716">
    <property type="entry name" value="S-AdoMet_deCOase_pro-enz"/>
</dbReference>
<gene>
    <name evidence="15" type="primary">speH</name>
    <name evidence="16" type="ORF">A6X21_05455</name>
</gene>
<dbReference type="Gene3D" id="3.30.160.750">
    <property type="match status" value="1"/>
</dbReference>
<evidence type="ECO:0000313" key="16">
    <source>
        <dbReference type="EMBL" id="ODA30731.1"/>
    </source>
</evidence>
<dbReference type="Proteomes" id="UP000094828">
    <property type="component" value="Unassembled WGS sequence"/>
</dbReference>
<dbReference type="HAMAP" id="MF_00464">
    <property type="entry name" value="AdoMetDC_1"/>
    <property type="match status" value="1"/>
</dbReference>
<evidence type="ECO:0000256" key="2">
    <source>
        <dbReference type="ARBA" id="ARBA00011601"/>
    </source>
</evidence>
<evidence type="ECO:0000256" key="1">
    <source>
        <dbReference type="ARBA" id="ARBA00004911"/>
    </source>
</evidence>
<dbReference type="NCBIfam" id="TIGR03330">
    <property type="entry name" value="SAM_DCase_Bsu"/>
    <property type="match status" value="1"/>
</dbReference>
<dbReference type="GO" id="GO:0008295">
    <property type="term" value="P:spermidine biosynthetic process"/>
    <property type="evidence" value="ECO:0007669"/>
    <property type="project" value="UniProtKB-UniRule"/>
</dbReference>
<dbReference type="InterPro" id="IPR016067">
    <property type="entry name" value="S-AdoMet_deCO2ase_core"/>
</dbReference>
<dbReference type="OrthoDB" id="9793120at2"/>
<feature type="active site" description="Proton donor; for catalytic activity" evidence="15">
    <location>
        <position position="82"/>
    </location>
</feature>
<dbReference type="PANTHER" id="PTHR33866">
    <property type="entry name" value="S-ADENOSYLMETHIONINE DECARBOXYLASE PROENZYME"/>
    <property type="match status" value="1"/>
</dbReference>
<keyword evidence="3 15" id="KW-0949">S-adenosyl-L-methionine</keyword>
<dbReference type="InterPro" id="IPR042284">
    <property type="entry name" value="AdoMetDC_N"/>
</dbReference>
<dbReference type="InterPro" id="IPR003826">
    <property type="entry name" value="AdoMetDC_fam_prok"/>
</dbReference>
<dbReference type="RefSeq" id="WP_068848245.1">
    <property type="nucleotide sequence ID" value="NZ_LYDR01000103.1"/>
</dbReference>
<keyword evidence="11 15" id="KW-0670">Pyruvate</keyword>
<feature type="modified residue" description="Pyruvic acid (Ser); by autocatalysis" evidence="15">
    <location>
        <position position="62"/>
    </location>
</feature>
<feature type="site" description="Cleavage (non-hydrolytic); by autolysis" evidence="15">
    <location>
        <begin position="61"/>
        <end position="62"/>
    </location>
</feature>
<keyword evidence="4 15" id="KW-0210">Decarboxylase</keyword>
<evidence type="ECO:0000256" key="4">
    <source>
        <dbReference type="ARBA" id="ARBA00022793"/>
    </source>
</evidence>
<dbReference type="EC" id="4.1.1.50" evidence="15"/>
<keyword evidence="5 15" id="KW-0068">Autocatalytic cleavage</keyword>
<keyword evidence="10 15" id="KW-0704">Schiff base</keyword>
<comment type="function">
    <text evidence="13 15">Catalyzes the decarboxylation of S-adenosylmethionine to S-adenosylmethioninamine (dcAdoMet), the propylamine donor required for the synthesis of the polyamines spermine and spermidine from the diamine putrescine.</text>
</comment>
<feature type="active site" description="Schiff-base intermediate with substrate; via pyruvic acid" evidence="15">
    <location>
        <position position="62"/>
    </location>
</feature>
<evidence type="ECO:0000256" key="3">
    <source>
        <dbReference type="ARBA" id="ARBA00022691"/>
    </source>
</evidence>
<evidence type="ECO:0000256" key="15">
    <source>
        <dbReference type="HAMAP-Rule" id="MF_00464"/>
    </source>
</evidence>
<dbReference type="PANTHER" id="PTHR33866:SF2">
    <property type="entry name" value="S-ADENOSYLMETHIONINE DECARBOXYLASE PROENZYME"/>
    <property type="match status" value="1"/>
</dbReference>
<dbReference type="Pfam" id="PF02675">
    <property type="entry name" value="AdoMet_dc"/>
    <property type="match status" value="1"/>
</dbReference>
<evidence type="ECO:0000256" key="13">
    <source>
        <dbReference type="ARBA" id="ARBA00056215"/>
    </source>
</evidence>
<evidence type="ECO:0000256" key="9">
    <source>
        <dbReference type="ARBA" id="ARBA00023239"/>
    </source>
</evidence>
<dbReference type="GO" id="GO:0005829">
    <property type="term" value="C:cytosol"/>
    <property type="evidence" value="ECO:0007669"/>
    <property type="project" value="TreeGrafter"/>
</dbReference>
<dbReference type="GO" id="GO:0004014">
    <property type="term" value="F:adenosylmethionine decarboxylase activity"/>
    <property type="evidence" value="ECO:0007669"/>
    <property type="project" value="UniProtKB-UniRule"/>
</dbReference>
<proteinExistence type="inferred from homology"/>
<evidence type="ECO:0000256" key="7">
    <source>
        <dbReference type="ARBA" id="ARBA00023115"/>
    </source>
</evidence>
<keyword evidence="7 15" id="KW-0620">Polyamine biosynthesis</keyword>
<comment type="catalytic activity">
    <reaction evidence="12 15">
        <text>S-adenosyl-L-methionine + H(+) = S-adenosyl 3-(methylsulfanyl)propylamine + CO2</text>
        <dbReference type="Rhea" id="RHEA:15981"/>
        <dbReference type="ChEBI" id="CHEBI:15378"/>
        <dbReference type="ChEBI" id="CHEBI:16526"/>
        <dbReference type="ChEBI" id="CHEBI:57443"/>
        <dbReference type="ChEBI" id="CHEBI:59789"/>
        <dbReference type="EC" id="4.1.1.50"/>
    </reaction>
</comment>
<comment type="subunit">
    <text evidence="2 15">Heterotetramer of two alpha and two beta chains arranged as a dimer of alpha/beta heterodimers.</text>
</comment>
<evidence type="ECO:0000256" key="8">
    <source>
        <dbReference type="ARBA" id="ARBA00023145"/>
    </source>
</evidence>
<comment type="PTM">
    <text evidence="15">Is synthesized initially as an inactive proenzyme. Formation of the active enzyme involves a self-maturation process in which the active site pyruvoyl group is generated from an internal serine residue via an autocatalytic post-translational modification. Two non-identical subunits are generated from the proenzyme in this reaction, and the pyruvate is formed at the N-terminus of the alpha chain, which is derived from the carboxyl end of the proenzyme. The post-translation cleavage follows an unusual pathway, termed non-hydrolytic serinolysis, in which the side chain hydroxyl group of the serine supplies its oxygen atom to form the C-terminus of the beta chain, while the remainder of the serine residue undergoes an oxidative deamination to produce ammonia and the pyruvoyl group blocking the N-terminus of the alpha chain.</text>
</comment>
<comment type="caution">
    <text evidence="16">The sequence shown here is derived from an EMBL/GenBank/DDBJ whole genome shotgun (WGS) entry which is preliminary data.</text>
</comment>
<evidence type="ECO:0000256" key="14">
    <source>
        <dbReference type="ARBA" id="ARBA00061583"/>
    </source>
</evidence>
<evidence type="ECO:0000256" key="6">
    <source>
        <dbReference type="ARBA" id="ARBA00023066"/>
    </source>
</evidence>
<feature type="chain" id="PRO_5023409457" description="S-adenosylmethionine decarboxylase alpha chain" evidence="15">
    <location>
        <begin position="62"/>
        <end position="142"/>
    </location>
</feature>